<keyword evidence="2" id="KW-0820">tRNA-binding</keyword>
<dbReference type="PANTHER" id="PTHR10472:SF5">
    <property type="entry name" value="D-AMINOACYL-TRNA DEACYLASE 1"/>
    <property type="match status" value="1"/>
</dbReference>
<feature type="short sequence motif" description="Gly-cisPro motif, important for rejection of L-amino acids" evidence="2">
    <location>
        <begin position="138"/>
        <end position="139"/>
    </location>
</feature>
<dbReference type="EC" id="3.1.1.96" evidence="2"/>
<dbReference type="KEGG" id="mcad:Pan265_18340"/>
<dbReference type="EC" id="3.1.1.-" evidence="2"/>
<comment type="function">
    <text evidence="2">An aminoacyl-tRNA editing enzyme that deacylates mischarged D-aminoacyl-tRNAs. Also deacylates mischarged glycyl-tRNA(Ala), protecting cells against glycine mischarging by AlaRS. Acts via tRNA-based rather than protein-based catalysis; rejects L-amino acids rather than detecting D-amino acids in the active site. By recycling D-aminoacyl-tRNA to D-amino acids and free tRNA molecules, this enzyme counteracts the toxicity associated with the formation of D-aminoacyl-tRNA entities in vivo and helps enforce protein L-homochirality.</text>
</comment>
<keyword evidence="4" id="KW-1185">Reference proteome</keyword>
<dbReference type="OrthoDB" id="9801395at2"/>
<dbReference type="CDD" id="cd00563">
    <property type="entry name" value="Dtyr_deacylase"/>
    <property type="match status" value="1"/>
</dbReference>
<dbReference type="HAMAP" id="MF_00518">
    <property type="entry name" value="Deacylase_Dtd"/>
    <property type="match status" value="1"/>
</dbReference>
<gene>
    <name evidence="2 3" type="primary">dtd</name>
    <name evidence="3" type="ORF">Pan265_18340</name>
</gene>
<dbReference type="AlphaFoldDB" id="A0A518BYC4"/>
<dbReference type="GO" id="GO:0106026">
    <property type="term" value="F:Gly-tRNA(Ala) deacylase activity"/>
    <property type="evidence" value="ECO:0007669"/>
    <property type="project" value="UniProtKB-UniRule"/>
</dbReference>
<keyword evidence="2" id="KW-0694">RNA-binding</keyword>
<dbReference type="Gene3D" id="3.50.80.10">
    <property type="entry name" value="D-tyrosyl-tRNA(Tyr) deacylase"/>
    <property type="match status" value="1"/>
</dbReference>
<dbReference type="Proteomes" id="UP000320386">
    <property type="component" value="Chromosome"/>
</dbReference>
<name>A0A518BYC4_9BACT</name>
<comment type="domain">
    <text evidence="2">A Gly-cisPro motif from one monomer fits into the active site of the other monomer to allow specific chiral rejection of L-amino acids.</text>
</comment>
<keyword evidence="2" id="KW-0963">Cytoplasm</keyword>
<dbReference type="Pfam" id="PF02580">
    <property type="entry name" value="Tyr_Deacylase"/>
    <property type="match status" value="1"/>
</dbReference>
<dbReference type="InterPro" id="IPR023509">
    <property type="entry name" value="DTD-like_sf"/>
</dbReference>
<protein>
    <recommendedName>
        <fullName evidence="2">D-aminoacyl-tRNA deacylase</fullName>
        <shortName evidence="2">DTD</shortName>
        <ecNumber evidence="2">3.1.1.96</ecNumber>
    </recommendedName>
    <alternativeName>
        <fullName evidence="2">Gly-tRNA(Ala) deacylase</fullName>
        <ecNumber evidence="2">3.1.1.-</ecNumber>
    </alternativeName>
</protein>
<evidence type="ECO:0000313" key="4">
    <source>
        <dbReference type="Proteomes" id="UP000320386"/>
    </source>
</evidence>
<evidence type="ECO:0000313" key="3">
    <source>
        <dbReference type="EMBL" id="QDU71975.1"/>
    </source>
</evidence>
<evidence type="ECO:0000256" key="2">
    <source>
        <dbReference type="HAMAP-Rule" id="MF_00518"/>
    </source>
</evidence>
<dbReference type="SUPFAM" id="SSF69500">
    <property type="entry name" value="DTD-like"/>
    <property type="match status" value="1"/>
</dbReference>
<proteinExistence type="inferred from homology"/>
<accession>A0A518BYC4</accession>
<reference evidence="3 4" key="1">
    <citation type="submission" date="2019-02" db="EMBL/GenBank/DDBJ databases">
        <title>Deep-cultivation of Planctomycetes and their phenomic and genomic characterization uncovers novel biology.</title>
        <authorList>
            <person name="Wiegand S."/>
            <person name="Jogler M."/>
            <person name="Boedeker C."/>
            <person name="Pinto D."/>
            <person name="Vollmers J."/>
            <person name="Rivas-Marin E."/>
            <person name="Kohn T."/>
            <person name="Peeters S.H."/>
            <person name="Heuer A."/>
            <person name="Rast P."/>
            <person name="Oberbeckmann S."/>
            <person name="Bunk B."/>
            <person name="Jeske O."/>
            <person name="Meyerdierks A."/>
            <person name="Storesund J.E."/>
            <person name="Kallscheuer N."/>
            <person name="Luecker S."/>
            <person name="Lage O.M."/>
            <person name="Pohl T."/>
            <person name="Merkel B.J."/>
            <person name="Hornburger P."/>
            <person name="Mueller R.-W."/>
            <person name="Bruemmer F."/>
            <person name="Labrenz M."/>
            <person name="Spormann A.M."/>
            <person name="Op den Camp H."/>
            <person name="Overmann J."/>
            <person name="Amann R."/>
            <person name="Jetten M.S.M."/>
            <person name="Mascher T."/>
            <person name="Medema M.H."/>
            <person name="Devos D.P."/>
            <person name="Kaster A.-K."/>
            <person name="Ovreas L."/>
            <person name="Rohde M."/>
            <person name="Galperin M.Y."/>
            <person name="Jogler C."/>
        </authorList>
    </citation>
    <scope>NUCLEOTIDE SEQUENCE [LARGE SCALE GENOMIC DNA]</scope>
    <source>
        <strain evidence="3 4">Pan265</strain>
    </source>
</reference>
<dbReference type="NCBIfam" id="TIGR00256">
    <property type="entry name" value="D-aminoacyl-tRNA deacylase"/>
    <property type="match status" value="1"/>
</dbReference>
<dbReference type="InterPro" id="IPR003732">
    <property type="entry name" value="Daa-tRNA_deacyls_DTD"/>
</dbReference>
<dbReference type="RefSeq" id="WP_145446165.1">
    <property type="nucleotide sequence ID" value="NZ_CP036280.1"/>
</dbReference>
<dbReference type="GO" id="GO:0043908">
    <property type="term" value="F:Ser(Gly)-tRNA(Ala) hydrolase activity"/>
    <property type="evidence" value="ECO:0007669"/>
    <property type="project" value="UniProtKB-UniRule"/>
</dbReference>
<comment type="subunit">
    <text evidence="2">Homodimer.</text>
</comment>
<comment type="similarity">
    <text evidence="1 2">Belongs to the DTD family.</text>
</comment>
<evidence type="ECO:0000256" key="1">
    <source>
        <dbReference type="ARBA" id="ARBA00009673"/>
    </source>
</evidence>
<dbReference type="GO" id="GO:0000049">
    <property type="term" value="F:tRNA binding"/>
    <property type="evidence" value="ECO:0007669"/>
    <property type="project" value="UniProtKB-UniRule"/>
</dbReference>
<comment type="subcellular location">
    <subcellularLocation>
        <location evidence="2">Cytoplasm</location>
    </subcellularLocation>
</comment>
<dbReference type="GO" id="GO:0051500">
    <property type="term" value="F:D-tyrosyl-tRNA(Tyr) deacylase activity"/>
    <property type="evidence" value="ECO:0007669"/>
    <property type="project" value="TreeGrafter"/>
</dbReference>
<keyword evidence="2 3" id="KW-0378">Hydrolase</keyword>
<organism evidence="3 4">
    <name type="scientific">Mucisphaera calidilacus</name>
    <dbReference type="NCBI Taxonomy" id="2527982"/>
    <lineage>
        <taxon>Bacteria</taxon>
        <taxon>Pseudomonadati</taxon>
        <taxon>Planctomycetota</taxon>
        <taxon>Phycisphaerae</taxon>
        <taxon>Phycisphaerales</taxon>
        <taxon>Phycisphaeraceae</taxon>
        <taxon>Mucisphaera</taxon>
    </lineage>
</organism>
<comment type="catalytic activity">
    <reaction evidence="2">
        <text>a D-aminoacyl-tRNA + H2O = a tRNA + a D-alpha-amino acid + H(+)</text>
        <dbReference type="Rhea" id="RHEA:13953"/>
        <dbReference type="Rhea" id="RHEA-COMP:10123"/>
        <dbReference type="Rhea" id="RHEA-COMP:10124"/>
        <dbReference type="ChEBI" id="CHEBI:15377"/>
        <dbReference type="ChEBI" id="CHEBI:15378"/>
        <dbReference type="ChEBI" id="CHEBI:59871"/>
        <dbReference type="ChEBI" id="CHEBI:78442"/>
        <dbReference type="ChEBI" id="CHEBI:79333"/>
        <dbReference type="EC" id="3.1.1.96"/>
    </reaction>
</comment>
<dbReference type="EMBL" id="CP036280">
    <property type="protein sequence ID" value="QDU71975.1"/>
    <property type="molecule type" value="Genomic_DNA"/>
</dbReference>
<sequence>MRALIQRVRSASVAIDGKTTGAIQRGYAILLGVGHDDTPATAQRLADKIVNLRLFPDEQGRFDRSLLDINADALVVSQFTLYADARKGRRPSFLAAGKPPIAEPLCEHFCQCLRDLGVPSVQTGRFGADMLVSIENDGPVTLWLDSDELGISDNPPTKPE</sequence>
<dbReference type="GO" id="GO:0005737">
    <property type="term" value="C:cytoplasm"/>
    <property type="evidence" value="ECO:0007669"/>
    <property type="project" value="UniProtKB-SubCell"/>
</dbReference>
<comment type="catalytic activity">
    <reaction evidence="2">
        <text>glycyl-tRNA(Ala) + H2O = tRNA(Ala) + glycine + H(+)</text>
        <dbReference type="Rhea" id="RHEA:53744"/>
        <dbReference type="Rhea" id="RHEA-COMP:9657"/>
        <dbReference type="Rhea" id="RHEA-COMP:13640"/>
        <dbReference type="ChEBI" id="CHEBI:15377"/>
        <dbReference type="ChEBI" id="CHEBI:15378"/>
        <dbReference type="ChEBI" id="CHEBI:57305"/>
        <dbReference type="ChEBI" id="CHEBI:78442"/>
        <dbReference type="ChEBI" id="CHEBI:78522"/>
    </reaction>
</comment>
<dbReference type="FunFam" id="3.50.80.10:FF:000001">
    <property type="entry name" value="D-aminoacyl-tRNA deacylase"/>
    <property type="match status" value="1"/>
</dbReference>
<dbReference type="PANTHER" id="PTHR10472">
    <property type="entry name" value="D-TYROSYL-TRNA TYR DEACYLASE"/>
    <property type="match status" value="1"/>
</dbReference>
<dbReference type="GO" id="GO:0019478">
    <property type="term" value="P:D-amino acid catabolic process"/>
    <property type="evidence" value="ECO:0007669"/>
    <property type="project" value="UniProtKB-UniRule"/>
</dbReference>